<comment type="caution">
    <text evidence="2">The sequence shown here is derived from an EMBL/GenBank/DDBJ whole genome shotgun (WGS) entry which is preliminary data.</text>
</comment>
<evidence type="ECO:0000313" key="2">
    <source>
        <dbReference type="EMBL" id="KGF52549.1"/>
    </source>
</evidence>
<proteinExistence type="predicted"/>
<dbReference type="EMBL" id="JRNU01000010">
    <property type="protein sequence ID" value="KGF52549.1"/>
    <property type="molecule type" value="Genomic_DNA"/>
</dbReference>
<evidence type="ECO:0008006" key="4">
    <source>
        <dbReference type="Google" id="ProtNLM"/>
    </source>
</evidence>
<evidence type="ECO:0000256" key="1">
    <source>
        <dbReference type="SAM" id="SignalP"/>
    </source>
</evidence>
<dbReference type="RefSeq" id="WP_036854531.1">
    <property type="nucleotide sequence ID" value="NZ_JRNU01000010.1"/>
</dbReference>
<evidence type="ECO:0000313" key="3">
    <source>
        <dbReference type="Proteomes" id="UP000029614"/>
    </source>
</evidence>
<protein>
    <recommendedName>
        <fullName evidence="4">DUF4876 domain-containing protein</fullName>
    </recommendedName>
</protein>
<sequence>MKKTILCALAIIALFANCTRNGDIIEGKNNAEAKSPDLIIKDIYYAGNYMTTPYGNKSEETDDKFISIYNPTDHDISLENTVLAVCLYDAAEPVAFTNPKDDYTQKGFGVSNMIGFPLDKDNKPYVVKKGETIIVAMKAVNHSEHNKKYLSDNGEDPSQYKGWDKFIDLSNANFEWGTDGNDKVPHMKFIYCKETYKEQELAIKTDKTKVGVWDEDDDRSVPFGFEKNFTIGLLRLQEPIEKIKADMTNATTNEKLLKEVENSGSKYGRFVNWTSDSHAKHQILMFLPNEWVVDAVNVRYKGATTTKTSYAPISRKLDKAWNGVYTKADDNLEVGAGKMLTRRFDGKKFSDIDDSSVDFEVKPVVVPNK</sequence>
<keyword evidence="1" id="KW-0732">Signal</keyword>
<gene>
    <name evidence="2" type="ORF">HMPREF9302_02970</name>
</gene>
<name>A0A096D4T5_9BACT</name>
<organism evidence="2 3">
    <name type="scientific">Prevotella amnii DNF00058</name>
    <dbReference type="NCBI Taxonomy" id="1401066"/>
    <lineage>
        <taxon>Bacteria</taxon>
        <taxon>Pseudomonadati</taxon>
        <taxon>Bacteroidota</taxon>
        <taxon>Bacteroidia</taxon>
        <taxon>Bacteroidales</taxon>
        <taxon>Prevotellaceae</taxon>
        <taxon>Prevotella</taxon>
    </lineage>
</organism>
<accession>A0A096D4T5</accession>
<reference evidence="2 3" key="1">
    <citation type="submission" date="2014-07" db="EMBL/GenBank/DDBJ databases">
        <authorList>
            <person name="McCorrison J."/>
            <person name="Sanka R."/>
            <person name="Torralba M."/>
            <person name="Gillis M."/>
            <person name="Haft D.H."/>
            <person name="Methe B."/>
            <person name="Sutton G."/>
            <person name="Nelson K.E."/>
        </authorList>
    </citation>
    <scope>NUCLEOTIDE SEQUENCE [LARGE SCALE GENOMIC DNA]</scope>
    <source>
        <strain evidence="2 3">DNF00058</strain>
    </source>
</reference>
<keyword evidence="3" id="KW-1185">Reference proteome</keyword>
<feature type="chain" id="PRO_5001925656" description="DUF4876 domain-containing protein" evidence="1">
    <location>
        <begin position="19"/>
        <end position="369"/>
    </location>
</feature>
<dbReference type="OrthoDB" id="1409865at2"/>
<dbReference type="Proteomes" id="UP000029614">
    <property type="component" value="Unassembled WGS sequence"/>
</dbReference>
<dbReference type="AlphaFoldDB" id="A0A096D4T5"/>
<feature type="signal peptide" evidence="1">
    <location>
        <begin position="1"/>
        <end position="18"/>
    </location>
</feature>